<dbReference type="Proteomes" id="UP000284451">
    <property type="component" value="Unassembled WGS sequence"/>
</dbReference>
<accession>A0A443K7R9</accession>
<reference evidence="1 2" key="1">
    <citation type="submission" date="2019-01" db="EMBL/GenBank/DDBJ databases">
        <title>Sinorhodobacter populi sp. nov. isolated from the symptomatic bark tissue of Populus euramericana canker.</title>
        <authorList>
            <person name="Xu G."/>
        </authorList>
    </citation>
    <scope>NUCLEOTIDE SEQUENCE [LARGE SCALE GENOMIC DNA]</scope>
    <source>
        <strain evidence="1 2">07D10-4-3</strain>
    </source>
</reference>
<evidence type="ECO:0000313" key="1">
    <source>
        <dbReference type="EMBL" id="RWR28703.1"/>
    </source>
</evidence>
<dbReference type="Pfam" id="PF18906">
    <property type="entry name" value="Phage_tube_2"/>
    <property type="match status" value="1"/>
</dbReference>
<dbReference type="AlphaFoldDB" id="A0A443K7R9"/>
<proteinExistence type="predicted"/>
<dbReference type="EMBL" id="SAUY01000023">
    <property type="protein sequence ID" value="RWR28703.1"/>
    <property type="molecule type" value="Genomic_DNA"/>
</dbReference>
<comment type="caution">
    <text evidence="1">The sequence shown here is derived from an EMBL/GenBank/DDBJ whole genome shotgun (WGS) entry which is preliminary data.</text>
</comment>
<reference evidence="1 2" key="2">
    <citation type="submission" date="2019-01" db="EMBL/GenBank/DDBJ databases">
        <authorList>
            <person name="Li Y."/>
        </authorList>
    </citation>
    <scope>NUCLEOTIDE SEQUENCE [LARGE SCALE GENOMIC DNA]</scope>
    <source>
        <strain evidence="1 2">07D10-4-3</strain>
    </source>
</reference>
<dbReference type="InterPro" id="IPR044000">
    <property type="entry name" value="Phage_tube_2"/>
</dbReference>
<sequence>MAVRRWRKLAMLHKLEDIYMDDAAPGDADAIVATNISFTPIEAEEVSRDLFMPYLGNHGVVLAAEYGKIEFDVEIAGSRSAGTAPKYGSLLQVTGMAETVSGGEIIYSIIEDDVPSGTLYFNSDGVQHAFIGSQANVQMTFTPKQIPKFRFTLQGMLGDIEDAALPAFSLDGWGVPLVVSKANTVMSLHGAGSVAESLTIDLGNTLTPRFLIGDERMLISDRKSTGTAVVEARHLAEVNWFAKARSRERGALDLVHGTVGGNIVQVAGPAVEIGKPTQGETDGIANYSLPLSFCPVSGRDELTITVR</sequence>
<dbReference type="RefSeq" id="WP_128233216.1">
    <property type="nucleotide sequence ID" value="NZ_SAUY01000023.1"/>
</dbReference>
<evidence type="ECO:0000313" key="2">
    <source>
        <dbReference type="Proteomes" id="UP000284451"/>
    </source>
</evidence>
<gene>
    <name evidence="1" type="ORF">D2T29_15845</name>
</gene>
<name>A0A443K7R9_9RHOB</name>
<protein>
    <submittedName>
        <fullName evidence="1">Uncharacterized protein</fullName>
    </submittedName>
</protein>
<organism evidence="1 2">
    <name type="scientific">Paenirhodobacter populi</name>
    <dbReference type="NCBI Taxonomy" id="2306993"/>
    <lineage>
        <taxon>Bacteria</taxon>
        <taxon>Pseudomonadati</taxon>
        <taxon>Pseudomonadota</taxon>
        <taxon>Alphaproteobacteria</taxon>
        <taxon>Rhodobacterales</taxon>
        <taxon>Rhodobacter group</taxon>
        <taxon>Paenirhodobacter</taxon>
    </lineage>
</organism>